<protein>
    <recommendedName>
        <fullName evidence="5">Or membrane protein</fullName>
    </recommendedName>
</protein>
<dbReference type="KEGG" id="ccoe:CETAM_01120"/>
<feature type="signal peptide" evidence="2">
    <location>
        <begin position="1"/>
        <end position="27"/>
    </location>
</feature>
<feature type="transmembrane region" description="Helical" evidence="1">
    <location>
        <begin position="86"/>
        <end position="106"/>
    </location>
</feature>
<evidence type="ECO:0000256" key="2">
    <source>
        <dbReference type="SAM" id="SignalP"/>
    </source>
</evidence>
<accession>A0A6B8VV05</accession>
<evidence type="ECO:0000313" key="3">
    <source>
        <dbReference type="EMBL" id="QGU03517.1"/>
    </source>
</evidence>
<evidence type="ECO:0000256" key="1">
    <source>
        <dbReference type="SAM" id="Phobius"/>
    </source>
</evidence>
<keyword evidence="2" id="KW-0732">Signal</keyword>
<gene>
    <name evidence="3" type="ORF">CETAM_01120</name>
</gene>
<organism evidence="3 4">
    <name type="scientific">Corynebacterium comes</name>
    <dbReference type="NCBI Taxonomy" id="2675218"/>
    <lineage>
        <taxon>Bacteria</taxon>
        <taxon>Bacillati</taxon>
        <taxon>Actinomycetota</taxon>
        <taxon>Actinomycetes</taxon>
        <taxon>Mycobacteriales</taxon>
        <taxon>Corynebacteriaceae</taxon>
        <taxon>Corynebacterium</taxon>
    </lineage>
</organism>
<reference evidence="3 4" key="1">
    <citation type="journal article" date="2021" name="Int. J. Syst. Evol. Microbiol.">
        <title>Classification of three corynebacterial strains isolated from a small paddock in North Rhine-Westphalia: proposal of &lt;i&gt;Corynebacterium kalinowskii&lt;/i&gt; sp. nov., &lt;i&gt;Corynebacterium comes&lt;/i&gt; sp. nov. and &lt;i&gt;Corynebacterium occultum&lt;/i&gt; sp. nov.</title>
        <authorList>
            <person name="Schaffert L."/>
            <person name="Ruwe M."/>
            <person name="Milse J."/>
            <person name="Hanuschka K."/>
            <person name="Ortseifen V."/>
            <person name="Droste J."/>
            <person name="Brandt D."/>
            <person name="Schl L."/>
            <person name="Kutter Y."/>
            <person name="Vinke S."/>
            <person name="Vieh P."/>
            <person name="Jacob L."/>
            <person name="L N.C."/>
            <person name="Schulte-Berndt E."/>
            <person name="Hain C."/>
            <person name="Linder M."/>
            <person name="Schmidt P."/>
            <person name="Wollenschl L."/>
            <person name="Luttermann T."/>
            <person name="Thieme E."/>
            <person name="Hassa J."/>
            <person name="Haak M."/>
            <person name="Wittchen M."/>
            <person name="Mentz A."/>
            <person name="Persicke M."/>
            <person name="Busche T."/>
            <person name="R C."/>
        </authorList>
    </citation>
    <scope>NUCLEOTIDE SEQUENCE [LARGE SCALE GENOMIC DNA]</scope>
    <source>
        <strain evidence="3 4">2019</strain>
    </source>
</reference>
<keyword evidence="1" id="KW-0812">Transmembrane</keyword>
<keyword evidence="4" id="KW-1185">Reference proteome</keyword>
<keyword evidence="1" id="KW-0472">Membrane</keyword>
<dbReference type="RefSeq" id="WP_156226690.1">
    <property type="nucleotide sequence ID" value="NZ_CP046453.1"/>
</dbReference>
<sequence>MHKFRRAAIAAATVVSVSLAGTGVAVADDSSLSFPTSSELGYERDAYSIEDGKAVIADENQITGQDGFGEVQAKDQPAWFTDWKDAVATLGLTTLLGAVIGLVNWLKFQGILPY</sequence>
<dbReference type="EMBL" id="CP046453">
    <property type="protein sequence ID" value="QGU03517.1"/>
    <property type="molecule type" value="Genomic_DNA"/>
</dbReference>
<feature type="chain" id="PRO_5025537597" description="Or membrane protein" evidence="2">
    <location>
        <begin position="28"/>
        <end position="114"/>
    </location>
</feature>
<evidence type="ECO:0008006" key="5">
    <source>
        <dbReference type="Google" id="ProtNLM"/>
    </source>
</evidence>
<dbReference type="Proteomes" id="UP000425178">
    <property type="component" value="Chromosome"/>
</dbReference>
<keyword evidence="1" id="KW-1133">Transmembrane helix</keyword>
<proteinExistence type="predicted"/>
<dbReference type="AlphaFoldDB" id="A0A6B8VV05"/>
<evidence type="ECO:0000313" key="4">
    <source>
        <dbReference type="Proteomes" id="UP000425178"/>
    </source>
</evidence>
<name>A0A6B8VV05_9CORY</name>